<dbReference type="PANTHER" id="PTHR12022:SF0">
    <property type="entry name" value="CYTOCHROME B-C1 COMPLEX SUBUNIT 7"/>
    <property type="match status" value="1"/>
</dbReference>
<protein>
    <recommendedName>
        <fullName evidence="9">Cytochrome b-c1 complex subunit 7</fullName>
    </recommendedName>
</protein>
<comment type="similarity">
    <text evidence="2 9">Belongs to the UQCRB/QCR7 family.</text>
</comment>
<dbReference type="GO" id="GO:0045275">
    <property type="term" value="C:respiratory chain complex III"/>
    <property type="evidence" value="ECO:0007669"/>
    <property type="project" value="InterPro"/>
</dbReference>
<dbReference type="PANTHER" id="PTHR12022">
    <property type="entry name" value="UBIQUINOL-CYTOCHROME C REDUCTASE COMPLEX 14 KD PROTEIN"/>
    <property type="match status" value="1"/>
</dbReference>
<dbReference type="PIRSF" id="PIRSF000022">
    <property type="entry name" value="Bc1_14K"/>
    <property type="match status" value="1"/>
</dbReference>
<evidence type="ECO:0000256" key="8">
    <source>
        <dbReference type="ARBA" id="ARBA00023136"/>
    </source>
</evidence>
<keyword evidence="4 9" id="KW-0679">Respiratory chain</keyword>
<evidence type="ECO:0000256" key="9">
    <source>
        <dbReference type="PIRNR" id="PIRNR000022"/>
    </source>
</evidence>
<keyword evidence="8 9" id="KW-0472">Membrane</keyword>
<reference evidence="10 11" key="1">
    <citation type="journal article" date="2015" name="BMC Genomics">
        <title>Insights from the genome of Ophiocordyceps polyrhachis-furcata to pathogenicity and host specificity in insect fungi.</title>
        <authorList>
            <person name="Wichadakul D."/>
            <person name="Kobmoo N."/>
            <person name="Ingsriswang S."/>
            <person name="Tangphatsornruang S."/>
            <person name="Chantasingh D."/>
            <person name="Luangsa-ard J.J."/>
            <person name="Eurwilaichitr L."/>
        </authorList>
    </citation>
    <scope>NUCLEOTIDE SEQUENCE [LARGE SCALE GENOMIC DNA]</scope>
    <source>
        <strain evidence="10 11">BCC 54312</strain>
    </source>
</reference>
<keyword evidence="3 9" id="KW-0813">Transport</keyword>
<evidence type="ECO:0000313" key="10">
    <source>
        <dbReference type="EMBL" id="RCI16016.1"/>
    </source>
</evidence>
<dbReference type="Proteomes" id="UP000253664">
    <property type="component" value="Unassembled WGS sequence"/>
</dbReference>
<dbReference type="SUPFAM" id="SSF81524">
    <property type="entry name" value="14 kDa protein of cytochrome bc1 complex (Ubiquinol-cytochrome c reductase)"/>
    <property type="match status" value="1"/>
</dbReference>
<dbReference type="Pfam" id="PF02271">
    <property type="entry name" value="UCR_14kD"/>
    <property type="match status" value="1"/>
</dbReference>
<evidence type="ECO:0000256" key="4">
    <source>
        <dbReference type="ARBA" id="ARBA00022660"/>
    </source>
</evidence>
<name>A0A367LNJ5_9HYPO</name>
<comment type="subcellular location">
    <subcellularLocation>
        <location evidence="1">Mitochondrion inner membrane</location>
        <topology evidence="1">Peripheral membrane protein</topology>
        <orientation evidence="1">Matrix side</orientation>
    </subcellularLocation>
</comment>
<evidence type="ECO:0000256" key="7">
    <source>
        <dbReference type="ARBA" id="ARBA00023128"/>
    </source>
</evidence>
<keyword evidence="11" id="KW-1185">Reference proteome</keyword>
<dbReference type="GO" id="GO:0006122">
    <property type="term" value="P:mitochondrial electron transport, ubiquinol to cytochrome c"/>
    <property type="evidence" value="ECO:0007669"/>
    <property type="project" value="InterPro"/>
</dbReference>
<comment type="caution">
    <text evidence="10">The sequence shown here is derived from an EMBL/GenBank/DDBJ whole genome shotgun (WGS) entry which is preliminary data.</text>
</comment>
<dbReference type="STRING" id="1330021.A0A367LNJ5"/>
<dbReference type="GO" id="GO:0005743">
    <property type="term" value="C:mitochondrial inner membrane"/>
    <property type="evidence" value="ECO:0007669"/>
    <property type="project" value="UniProtKB-SubCell"/>
</dbReference>
<evidence type="ECO:0000256" key="6">
    <source>
        <dbReference type="ARBA" id="ARBA00022982"/>
    </source>
</evidence>
<sequence>MSAYSIAPFILRRPWLHKMVMPIANWYADAAGYRKLGLKYDDLIEEEREAVQIALKRLTPKEAYDRVFRIRRSTQLSYQHKLLPREQWTKPQEDLPYLRPLVEEVEAELAEKDAFDALHVSKKR</sequence>
<dbReference type="EMBL" id="LKCN02000001">
    <property type="protein sequence ID" value="RCI16016.1"/>
    <property type="molecule type" value="Genomic_DNA"/>
</dbReference>
<evidence type="ECO:0000256" key="2">
    <source>
        <dbReference type="ARBA" id="ARBA00008554"/>
    </source>
</evidence>
<dbReference type="AlphaFoldDB" id="A0A367LNJ5"/>
<evidence type="ECO:0000313" key="11">
    <source>
        <dbReference type="Proteomes" id="UP000253664"/>
    </source>
</evidence>
<keyword evidence="5 9" id="KW-0999">Mitochondrion inner membrane</keyword>
<organism evidence="10 11">
    <name type="scientific">Ophiocordyceps polyrhachis-furcata BCC 54312</name>
    <dbReference type="NCBI Taxonomy" id="1330021"/>
    <lineage>
        <taxon>Eukaryota</taxon>
        <taxon>Fungi</taxon>
        <taxon>Dikarya</taxon>
        <taxon>Ascomycota</taxon>
        <taxon>Pezizomycotina</taxon>
        <taxon>Sordariomycetes</taxon>
        <taxon>Hypocreomycetidae</taxon>
        <taxon>Hypocreales</taxon>
        <taxon>Ophiocordycipitaceae</taxon>
        <taxon>Ophiocordyceps</taxon>
    </lineage>
</organism>
<evidence type="ECO:0000256" key="1">
    <source>
        <dbReference type="ARBA" id="ARBA00004443"/>
    </source>
</evidence>
<keyword evidence="7 9" id="KW-0496">Mitochondrion</keyword>
<dbReference type="InterPro" id="IPR003197">
    <property type="entry name" value="QCR7"/>
</dbReference>
<accession>A0A367LNJ5</accession>
<keyword evidence="6 9" id="KW-0249">Electron transport</keyword>
<gene>
    <name evidence="10" type="ORF">L249_1974</name>
</gene>
<comment type="function">
    <text evidence="9">Component of the ubiquinol-cytochrome c oxidoreductase, a multisubunit transmembrane complex that is part of the mitochondrial electron transport chain which drives oxidative phosphorylation.</text>
</comment>
<dbReference type="InterPro" id="IPR036544">
    <property type="entry name" value="QCR7_sf"/>
</dbReference>
<dbReference type="OrthoDB" id="425749at2759"/>
<dbReference type="FunFam" id="1.10.1090.10:FF:000001">
    <property type="entry name" value="Cytochrome b-c1 complex subunit 7"/>
    <property type="match status" value="1"/>
</dbReference>
<evidence type="ECO:0000256" key="3">
    <source>
        <dbReference type="ARBA" id="ARBA00022448"/>
    </source>
</evidence>
<dbReference type="Gene3D" id="1.10.1090.10">
    <property type="entry name" value="Cytochrome b-c1 complex subunit 7"/>
    <property type="match status" value="1"/>
</dbReference>
<proteinExistence type="inferred from homology"/>
<evidence type="ECO:0000256" key="5">
    <source>
        <dbReference type="ARBA" id="ARBA00022792"/>
    </source>
</evidence>